<dbReference type="AlphaFoldDB" id="A0A251NID3"/>
<accession>A0A251NID3</accession>
<gene>
    <name evidence="1" type="ORF">PRUPE_6G008500</name>
</gene>
<dbReference type="EMBL" id="CM007656">
    <property type="protein sequence ID" value="ONH99065.1"/>
    <property type="molecule type" value="Genomic_DNA"/>
</dbReference>
<organism evidence="1 2">
    <name type="scientific">Prunus persica</name>
    <name type="common">Peach</name>
    <name type="synonym">Amygdalus persica</name>
    <dbReference type="NCBI Taxonomy" id="3760"/>
    <lineage>
        <taxon>Eukaryota</taxon>
        <taxon>Viridiplantae</taxon>
        <taxon>Streptophyta</taxon>
        <taxon>Embryophyta</taxon>
        <taxon>Tracheophyta</taxon>
        <taxon>Spermatophyta</taxon>
        <taxon>Magnoliopsida</taxon>
        <taxon>eudicotyledons</taxon>
        <taxon>Gunneridae</taxon>
        <taxon>Pentapetalae</taxon>
        <taxon>rosids</taxon>
        <taxon>fabids</taxon>
        <taxon>Rosales</taxon>
        <taxon>Rosaceae</taxon>
        <taxon>Amygdaloideae</taxon>
        <taxon>Amygdaleae</taxon>
        <taxon>Prunus</taxon>
    </lineage>
</organism>
<protein>
    <submittedName>
        <fullName evidence="1">Uncharacterized protein</fullName>
    </submittedName>
</protein>
<evidence type="ECO:0000313" key="1">
    <source>
        <dbReference type="EMBL" id="ONH99065.1"/>
    </source>
</evidence>
<evidence type="ECO:0000313" key="2">
    <source>
        <dbReference type="Proteomes" id="UP000006882"/>
    </source>
</evidence>
<proteinExistence type="predicted"/>
<sequence>MEKVQKLSCWLFNGQAVLVLKKQFHVGHHTRGEIGLLANIIQHLQPDCTARVEHDLCDKQEAQDVSFPRSLREQELKGTCLGLNRGISLSVAVSHPNLLNIFIYENQRTSNHSSQEKAKTMSMQLSRR</sequence>
<reference evidence="1 2" key="1">
    <citation type="journal article" date="2013" name="Nat. Genet.">
        <title>The high-quality draft genome of peach (Prunus persica) identifies unique patterns of genetic diversity, domestication and genome evolution.</title>
        <authorList>
            <consortium name="International Peach Genome Initiative"/>
            <person name="Verde I."/>
            <person name="Abbott A.G."/>
            <person name="Scalabrin S."/>
            <person name="Jung S."/>
            <person name="Shu S."/>
            <person name="Marroni F."/>
            <person name="Zhebentyayeva T."/>
            <person name="Dettori M.T."/>
            <person name="Grimwood J."/>
            <person name="Cattonaro F."/>
            <person name="Zuccolo A."/>
            <person name="Rossini L."/>
            <person name="Jenkins J."/>
            <person name="Vendramin E."/>
            <person name="Meisel L.A."/>
            <person name="Decroocq V."/>
            <person name="Sosinski B."/>
            <person name="Prochnik S."/>
            <person name="Mitros T."/>
            <person name="Policriti A."/>
            <person name="Cipriani G."/>
            <person name="Dondini L."/>
            <person name="Ficklin S."/>
            <person name="Goodstein D.M."/>
            <person name="Xuan P."/>
            <person name="Del Fabbro C."/>
            <person name="Aramini V."/>
            <person name="Copetti D."/>
            <person name="Gonzalez S."/>
            <person name="Horner D.S."/>
            <person name="Falchi R."/>
            <person name="Lucas S."/>
            <person name="Mica E."/>
            <person name="Maldonado J."/>
            <person name="Lazzari B."/>
            <person name="Bielenberg D."/>
            <person name="Pirona R."/>
            <person name="Miculan M."/>
            <person name="Barakat A."/>
            <person name="Testolin R."/>
            <person name="Stella A."/>
            <person name="Tartarini S."/>
            <person name="Tonutti P."/>
            <person name="Arus P."/>
            <person name="Orellana A."/>
            <person name="Wells C."/>
            <person name="Main D."/>
            <person name="Vizzotto G."/>
            <person name="Silva H."/>
            <person name="Salamini F."/>
            <person name="Schmutz J."/>
            <person name="Morgante M."/>
            <person name="Rokhsar D.S."/>
        </authorList>
    </citation>
    <scope>NUCLEOTIDE SEQUENCE [LARGE SCALE GENOMIC DNA]</scope>
    <source>
        <strain evidence="2">cv. Nemared</strain>
    </source>
</reference>
<name>A0A251NID3_PRUPE</name>
<keyword evidence="2" id="KW-1185">Reference proteome</keyword>
<dbReference type="Proteomes" id="UP000006882">
    <property type="component" value="Chromosome G6"/>
</dbReference>
<dbReference type="Gramene" id="ONH99065">
    <property type="protein sequence ID" value="ONH99065"/>
    <property type="gene ID" value="PRUPE_6G008500"/>
</dbReference>